<keyword evidence="1" id="KW-0812">Transmembrane</keyword>
<protein>
    <submittedName>
        <fullName evidence="2">MFS transporter</fullName>
    </submittedName>
</protein>
<evidence type="ECO:0000313" key="2">
    <source>
        <dbReference type="EMBL" id="RIW04899.1"/>
    </source>
</evidence>
<organism evidence="2 3">
    <name type="scientific">Vibrio harveyi</name>
    <name type="common">Beneckea harveyi</name>
    <dbReference type="NCBI Taxonomy" id="669"/>
    <lineage>
        <taxon>Bacteria</taxon>
        <taxon>Pseudomonadati</taxon>
        <taxon>Pseudomonadota</taxon>
        <taxon>Gammaproteobacteria</taxon>
        <taxon>Vibrionales</taxon>
        <taxon>Vibrionaceae</taxon>
        <taxon>Vibrio</taxon>
    </lineage>
</organism>
<proteinExistence type="predicted"/>
<sequence length="58" mass="7096">GILYAYYYKLISQNYTQEQIAQHIDFIASLSSFFYYFTFLFIAISVFFYFKDKKQTIF</sequence>
<dbReference type="AlphaFoldDB" id="A0A8B3DA11"/>
<reference evidence="2 3" key="1">
    <citation type="submission" date="2018-08" db="EMBL/GenBank/DDBJ databases">
        <title>Vibrio harveyi strains pathogenic to white snook Centropomus viridis Lockington (1877) and potential probiotic bacteria.</title>
        <authorList>
            <person name="Soto-Rodriguez S."/>
            <person name="Gomez-Gil B."/>
            <person name="Lozano-Olvera R."/>
        </authorList>
    </citation>
    <scope>NUCLEOTIDE SEQUENCE [LARGE SCALE GENOMIC DNA]</scope>
    <source>
        <strain evidence="2 3">CAIM 1508</strain>
    </source>
</reference>
<evidence type="ECO:0000313" key="3">
    <source>
        <dbReference type="Proteomes" id="UP000253437"/>
    </source>
</evidence>
<dbReference type="Proteomes" id="UP000253437">
    <property type="component" value="Unassembled WGS sequence"/>
</dbReference>
<name>A0A8B3DA11_VIBHA</name>
<accession>A0A8B3DA11</accession>
<keyword evidence="1" id="KW-1133">Transmembrane helix</keyword>
<comment type="caution">
    <text evidence="2">The sequence shown here is derived from an EMBL/GenBank/DDBJ whole genome shotgun (WGS) entry which is preliminary data.</text>
</comment>
<dbReference type="EMBL" id="QOUW02000139">
    <property type="protein sequence ID" value="RIW04899.1"/>
    <property type="molecule type" value="Genomic_DNA"/>
</dbReference>
<feature type="transmembrane region" description="Helical" evidence="1">
    <location>
        <begin position="33"/>
        <end position="50"/>
    </location>
</feature>
<gene>
    <name evidence="2" type="ORF">DS957_023245</name>
</gene>
<feature type="non-terminal residue" evidence="2">
    <location>
        <position position="1"/>
    </location>
</feature>
<keyword evidence="1" id="KW-0472">Membrane</keyword>
<evidence type="ECO:0000256" key="1">
    <source>
        <dbReference type="SAM" id="Phobius"/>
    </source>
</evidence>